<accession>A0A5P8M3D0</accession>
<dbReference type="InterPro" id="IPR003343">
    <property type="entry name" value="Big_2"/>
</dbReference>
<dbReference type="AlphaFoldDB" id="A0A5P8M3D0"/>
<dbReference type="KEGG" id="lhb:D1010_05880"/>
<gene>
    <name evidence="2" type="ORF">D1010_05880</name>
</gene>
<evidence type="ECO:0000313" key="2">
    <source>
        <dbReference type="EMBL" id="QFR23008.1"/>
    </source>
</evidence>
<dbReference type="Pfam" id="PF02368">
    <property type="entry name" value="Big_2"/>
    <property type="match status" value="1"/>
</dbReference>
<proteinExistence type="predicted"/>
<dbReference type="RefSeq" id="WP_152260466.1">
    <property type="nucleotide sequence ID" value="NZ_CP045143.1"/>
</dbReference>
<dbReference type="EMBL" id="CP045143">
    <property type="protein sequence ID" value="QFR23008.1"/>
    <property type="molecule type" value="Genomic_DNA"/>
</dbReference>
<evidence type="ECO:0000313" key="3">
    <source>
        <dbReference type="Proteomes" id="UP000326779"/>
    </source>
</evidence>
<dbReference type="Proteomes" id="UP000326779">
    <property type="component" value="Chromosome"/>
</dbReference>
<feature type="domain" description="BIG2" evidence="1">
    <location>
        <begin position="65"/>
        <end position="151"/>
    </location>
</feature>
<dbReference type="SUPFAM" id="SSF49373">
    <property type="entry name" value="Invasin/intimin cell-adhesion fragments"/>
    <property type="match status" value="1"/>
</dbReference>
<protein>
    <recommendedName>
        <fullName evidence="1">BIG2 domain-containing protein</fullName>
    </recommendedName>
</protein>
<sequence length="156" mass="15702">MTEQLKIYKKDGDTPLFSGTDTEAAITGLAPETVVATGDYRGRLEDGAKVSDWVDVEGFTVLPKLATAIVPSQKTAALKVGDTKNVTAAADPADATNAADVVKAITAKSSDDKIATVTANEGGGFDIKAVAVGSATITLTSGTLTATVAVTITAAA</sequence>
<organism evidence="2 3">
    <name type="scientific">Schleiferilactobacillus harbinensis</name>
    <dbReference type="NCBI Taxonomy" id="304207"/>
    <lineage>
        <taxon>Bacteria</taxon>
        <taxon>Bacillati</taxon>
        <taxon>Bacillota</taxon>
        <taxon>Bacilli</taxon>
        <taxon>Lactobacillales</taxon>
        <taxon>Lactobacillaceae</taxon>
        <taxon>Schleiferilactobacillus</taxon>
    </lineage>
</organism>
<evidence type="ECO:0000259" key="1">
    <source>
        <dbReference type="SMART" id="SM00635"/>
    </source>
</evidence>
<reference evidence="2 3" key="1">
    <citation type="submission" date="2019-10" db="EMBL/GenBank/DDBJ databases">
        <title>The completed genome of Lactobacillus harbinensis M1.</title>
        <authorList>
            <person name="Zheng Y."/>
        </authorList>
    </citation>
    <scope>NUCLEOTIDE SEQUENCE [LARGE SCALE GENOMIC DNA]</scope>
    <source>
        <strain evidence="2 3">M1</strain>
    </source>
</reference>
<dbReference type="InterPro" id="IPR008964">
    <property type="entry name" value="Invasin/intimin_cell_adhesion"/>
</dbReference>
<dbReference type="Gene3D" id="2.60.40.1080">
    <property type="match status" value="1"/>
</dbReference>
<name>A0A5P8M3D0_9LACO</name>
<dbReference type="SMART" id="SM00635">
    <property type="entry name" value="BID_2"/>
    <property type="match status" value="1"/>
</dbReference>